<dbReference type="Proteomes" id="UP000324781">
    <property type="component" value="Unassembled WGS sequence"/>
</dbReference>
<keyword evidence="3" id="KW-0288">FMN</keyword>
<dbReference type="GO" id="GO:0016491">
    <property type="term" value="F:oxidoreductase activity"/>
    <property type="evidence" value="ECO:0007669"/>
    <property type="project" value="UniProtKB-KW"/>
</dbReference>
<evidence type="ECO:0000256" key="3">
    <source>
        <dbReference type="ARBA" id="ARBA00022643"/>
    </source>
</evidence>
<dbReference type="RefSeq" id="WP_207706774.1">
    <property type="nucleotide sequence ID" value="NZ_FQZP01000001.1"/>
</dbReference>
<dbReference type="AlphaFoldDB" id="A0A1M6ALW4"/>
<reference evidence="6 7" key="1">
    <citation type="submission" date="2016-11" db="EMBL/GenBank/DDBJ databases">
        <authorList>
            <person name="Varghese N."/>
            <person name="Submissions S."/>
        </authorList>
    </citation>
    <scope>NUCLEOTIDE SEQUENCE [LARGE SCALE GENOMIC DNA]</scope>
    <source>
        <strain evidence="6 7">DSM 19027</strain>
    </source>
</reference>
<evidence type="ECO:0000259" key="5">
    <source>
        <dbReference type="Pfam" id="PF00881"/>
    </source>
</evidence>
<evidence type="ECO:0000313" key="6">
    <source>
        <dbReference type="EMBL" id="SHI37480.1"/>
    </source>
</evidence>
<evidence type="ECO:0000256" key="1">
    <source>
        <dbReference type="ARBA" id="ARBA00008366"/>
    </source>
</evidence>
<name>A0A1M6ALW4_9FIRM</name>
<evidence type="ECO:0000256" key="4">
    <source>
        <dbReference type="ARBA" id="ARBA00023002"/>
    </source>
</evidence>
<accession>A0A1M6ALW4</accession>
<dbReference type="EMBL" id="FQZP01000001">
    <property type="protein sequence ID" value="SHI37480.1"/>
    <property type="molecule type" value="Genomic_DNA"/>
</dbReference>
<dbReference type="Pfam" id="PF00881">
    <property type="entry name" value="Nitroreductase"/>
    <property type="match status" value="1"/>
</dbReference>
<dbReference type="InterPro" id="IPR016446">
    <property type="entry name" value="Flavin_OxRdtase_Frp"/>
</dbReference>
<organism evidence="6 7">
    <name type="scientific">Thermoclostridium caenicola</name>
    <dbReference type="NCBI Taxonomy" id="659425"/>
    <lineage>
        <taxon>Bacteria</taxon>
        <taxon>Bacillati</taxon>
        <taxon>Bacillota</taxon>
        <taxon>Clostridia</taxon>
        <taxon>Eubacteriales</taxon>
        <taxon>Oscillospiraceae</taxon>
        <taxon>Thermoclostridium</taxon>
    </lineage>
</organism>
<proteinExistence type="inferred from homology"/>
<gene>
    <name evidence="6" type="ORF">SAMN05444373_100187</name>
</gene>
<protein>
    <submittedName>
        <fullName evidence="6">Nitroreductase</fullName>
    </submittedName>
</protein>
<dbReference type="PANTHER" id="PTHR43425">
    <property type="entry name" value="OXYGEN-INSENSITIVE NADPH NITROREDUCTASE"/>
    <property type="match status" value="1"/>
</dbReference>
<sequence>MLNETIKNQLAHRTIREFKAQKIPEEVFAQLMEVARRTATSVGMQACSIIRVVDQELKNQIAGICTQEYVARAPELLIFIVDQYRNSQIAKEKGYQAETAKDMDRFFQSFTDACLMAQNVVNAAESLGLGTVYLGSILNDSEKISNCPS</sequence>
<evidence type="ECO:0000313" key="7">
    <source>
        <dbReference type="Proteomes" id="UP000324781"/>
    </source>
</evidence>
<dbReference type="SUPFAM" id="SSF55469">
    <property type="entry name" value="FMN-dependent nitroreductase-like"/>
    <property type="match status" value="1"/>
</dbReference>
<feature type="domain" description="Nitroreductase" evidence="5">
    <location>
        <begin position="12"/>
        <end position="140"/>
    </location>
</feature>
<keyword evidence="7" id="KW-1185">Reference proteome</keyword>
<evidence type="ECO:0000256" key="2">
    <source>
        <dbReference type="ARBA" id="ARBA00022630"/>
    </source>
</evidence>
<dbReference type="InterPro" id="IPR000415">
    <property type="entry name" value="Nitroreductase-like"/>
</dbReference>
<dbReference type="PANTHER" id="PTHR43425:SF2">
    <property type="entry name" value="OXYGEN-INSENSITIVE NADPH NITROREDUCTASE"/>
    <property type="match status" value="1"/>
</dbReference>
<keyword evidence="2" id="KW-0285">Flavoprotein</keyword>
<dbReference type="InterPro" id="IPR029479">
    <property type="entry name" value="Nitroreductase"/>
</dbReference>
<comment type="similarity">
    <text evidence="1">Belongs to the flavin oxidoreductase frp family.</text>
</comment>
<dbReference type="Gene3D" id="3.40.109.10">
    <property type="entry name" value="NADH Oxidase"/>
    <property type="match status" value="1"/>
</dbReference>
<keyword evidence="4" id="KW-0560">Oxidoreductase</keyword>